<name>A0A9Q5HVX6_SANBA</name>
<sequence length="728" mass="76761">MTPNASTGTHSHSAYYDENEIASASRHVSHSRTYDQVNNQHEFQSRLTQATEPAGSVGAAAAGEGAMFYTPSNFAPTRMSAHQYSAAPTSTGTPYQPQGSYLDTDLSPPSVTTTTSTYYTGAQIQSHSQTQYTVTPMSSLQSNLNTNTNAQDLSPVLLSAEHPSRTSSGPISNSSAPSATATGSARPTDPPSPTNINARRHTTADIGKWKMFASGPFMGRTVRAEIKEVQKADLGRKCADPPTGSSAHSSHHGGNGTGSGNGAGQEGETTDATGSRRGKEKEHQGSRDGNVKENHGETKAVRKDRRPLDPPPVVELKFFESIHRGTPHEYERPIPAEEVEIGGLICQVDLFRVTIPPSPTEVASLTLQAHAGGIGPVHGGQAFGYGTGATSLGLQSHAHGLPGQSPYEQHGFAYPPNPSARRQSLLGTEENASAASPLDAGWESASPVSPVSPYTYHRHPPPHHTPVHQHTLPTLNTHVPTLHNISSPSLDAPIDPDALPLPSESDKLSRVLFGESYSHACSILDLHGRPVLYFVFSDLSVKLEGLFRPRYRFFDLFSRTSEGPDVPILAQCFGGAFAVYSTKEFPGLKASTPLTKHLSRWGIRVNIRETERKRRAPDGNGGNGSSNAGSSTGKEKKRGGNGGGGRKARGGSVAGSVGAGGASSSASVREDEDADERGGGTSSPVTTSRVIDAPKRYLEGAARGRGRARSTAAGGSGEARGRGKSRGD</sequence>
<evidence type="ECO:0000256" key="4">
    <source>
        <dbReference type="ARBA" id="ARBA00023242"/>
    </source>
</evidence>
<feature type="region of interest" description="Disordered" evidence="5">
    <location>
        <begin position="233"/>
        <end position="312"/>
    </location>
</feature>
<dbReference type="EMBL" id="LNZH02000196">
    <property type="protein sequence ID" value="OCB86995.1"/>
    <property type="molecule type" value="Genomic_DNA"/>
</dbReference>
<feature type="compositionally biased region" description="Polar residues" evidence="5">
    <location>
        <begin position="420"/>
        <end position="434"/>
    </location>
</feature>
<dbReference type="GO" id="GO:0005634">
    <property type="term" value="C:nucleus"/>
    <property type="evidence" value="ECO:0007669"/>
    <property type="project" value="UniProtKB-SubCell"/>
</dbReference>
<feature type="region of interest" description="Disordered" evidence="5">
    <location>
        <begin position="452"/>
        <end position="471"/>
    </location>
</feature>
<feature type="compositionally biased region" description="Polar residues" evidence="5">
    <location>
        <begin position="85"/>
        <end position="101"/>
    </location>
</feature>
<evidence type="ECO:0000256" key="2">
    <source>
        <dbReference type="ARBA" id="ARBA00023015"/>
    </source>
</evidence>
<feature type="compositionally biased region" description="Gly residues" evidence="5">
    <location>
        <begin position="253"/>
        <end position="265"/>
    </location>
</feature>
<feature type="region of interest" description="Disordered" evidence="5">
    <location>
        <begin position="85"/>
        <end position="114"/>
    </location>
</feature>
<feature type="compositionally biased region" description="Basic and acidic residues" evidence="5">
    <location>
        <begin position="277"/>
        <end position="301"/>
    </location>
</feature>
<gene>
    <name evidence="7" type="ORF">A7U60_g5885</name>
</gene>
<feature type="region of interest" description="Disordered" evidence="5">
    <location>
        <begin position="409"/>
        <end position="446"/>
    </location>
</feature>
<dbReference type="InterPro" id="IPR038491">
    <property type="entry name" value="Velvet_dom_sf"/>
</dbReference>
<evidence type="ECO:0000313" key="8">
    <source>
        <dbReference type="Proteomes" id="UP000757232"/>
    </source>
</evidence>
<protein>
    <recommendedName>
        <fullName evidence="6">Velvet domain-containing protein</fullName>
    </recommendedName>
</protein>
<feature type="compositionally biased region" description="Basic residues" evidence="5">
    <location>
        <begin position="456"/>
        <end position="467"/>
    </location>
</feature>
<evidence type="ECO:0000313" key="7">
    <source>
        <dbReference type="EMBL" id="OCB86995.1"/>
    </source>
</evidence>
<dbReference type="Gene3D" id="2.60.40.3960">
    <property type="entry name" value="Velvet domain"/>
    <property type="match status" value="1"/>
</dbReference>
<reference evidence="7" key="1">
    <citation type="submission" date="2016-06" db="EMBL/GenBank/DDBJ databases">
        <title>Draft Genome sequence of the fungus Inonotus baumii.</title>
        <authorList>
            <person name="Zhu H."/>
            <person name="Lin W."/>
        </authorList>
    </citation>
    <scope>NUCLEOTIDE SEQUENCE</scope>
    <source>
        <strain evidence="7">821</strain>
    </source>
</reference>
<evidence type="ECO:0000256" key="3">
    <source>
        <dbReference type="ARBA" id="ARBA00023163"/>
    </source>
</evidence>
<keyword evidence="4" id="KW-0539">Nucleus</keyword>
<dbReference type="AlphaFoldDB" id="A0A9Q5HVX6"/>
<evidence type="ECO:0000256" key="1">
    <source>
        <dbReference type="ARBA" id="ARBA00004123"/>
    </source>
</evidence>
<feature type="domain" description="Velvet" evidence="6">
    <location>
        <begin position="219"/>
        <end position="608"/>
    </location>
</feature>
<organism evidence="7 8">
    <name type="scientific">Sanghuangporus baumii</name>
    <name type="common">Phellinus baumii</name>
    <dbReference type="NCBI Taxonomy" id="108892"/>
    <lineage>
        <taxon>Eukaryota</taxon>
        <taxon>Fungi</taxon>
        <taxon>Dikarya</taxon>
        <taxon>Basidiomycota</taxon>
        <taxon>Agaricomycotina</taxon>
        <taxon>Agaricomycetes</taxon>
        <taxon>Hymenochaetales</taxon>
        <taxon>Hymenochaetaceae</taxon>
        <taxon>Sanghuangporus</taxon>
    </lineage>
</organism>
<proteinExistence type="predicted"/>
<feature type="compositionally biased region" description="Low complexity" evidence="5">
    <location>
        <begin position="650"/>
        <end position="667"/>
    </location>
</feature>
<comment type="subcellular location">
    <subcellularLocation>
        <location evidence="1">Nucleus</location>
    </subcellularLocation>
</comment>
<accession>A0A9Q5HVX6</accession>
<evidence type="ECO:0000259" key="6">
    <source>
        <dbReference type="PROSITE" id="PS51821"/>
    </source>
</evidence>
<feature type="region of interest" description="Disordered" evidence="5">
    <location>
        <begin position="608"/>
        <end position="728"/>
    </location>
</feature>
<dbReference type="InterPro" id="IPR037525">
    <property type="entry name" value="Velvet_dom"/>
</dbReference>
<dbReference type="InterPro" id="IPR021740">
    <property type="entry name" value="Velvet"/>
</dbReference>
<dbReference type="Pfam" id="PF11754">
    <property type="entry name" value="Velvet"/>
    <property type="match status" value="1"/>
</dbReference>
<dbReference type="PANTHER" id="PTHR33572">
    <property type="entry name" value="SPORE DEVELOPMENT REGULATOR VOSA"/>
    <property type="match status" value="1"/>
</dbReference>
<dbReference type="OrthoDB" id="5599552at2759"/>
<dbReference type="PROSITE" id="PS51821">
    <property type="entry name" value="VELVET"/>
    <property type="match status" value="1"/>
</dbReference>
<feature type="compositionally biased region" description="Low complexity" evidence="5">
    <location>
        <begin position="167"/>
        <end position="187"/>
    </location>
</feature>
<feature type="region of interest" description="Disordered" evidence="5">
    <location>
        <begin position="160"/>
        <end position="203"/>
    </location>
</feature>
<dbReference type="Proteomes" id="UP000757232">
    <property type="component" value="Unassembled WGS sequence"/>
</dbReference>
<keyword evidence="3" id="KW-0804">Transcription</keyword>
<evidence type="ECO:0000256" key="5">
    <source>
        <dbReference type="SAM" id="MobiDB-lite"/>
    </source>
</evidence>
<comment type="caution">
    <text evidence="7">The sequence shown here is derived from an EMBL/GenBank/DDBJ whole genome shotgun (WGS) entry which is preliminary data.</text>
</comment>
<keyword evidence="2" id="KW-0805">Transcription regulation</keyword>
<feature type="compositionally biased region" description="Basic and acidic residues" evidence="5">
    <location>
        <begin position="719"/>
        <end position="728"/>
    </location>
</feature>
<keyword evidence="8" id="KW-1185">Reference proteome</keyword>
<dbReference type="PANTHER" id="PTHR33572:SF3">
    <property type="entry name" value="VELVET COMPLEX SUBUNIT B"/>
    <property type="match status" value="1"/>
</dbReference>